<accession>A0AAU7D554</accession>
<evidence type="ECO:0000313" key="3">
    <source>
        <dbReference type="EMBL" id="XBH12223.1"/>
    </source>
</evidence>
<reference evidence="3" key="1">
    <citation type="submission" date="2023-03" db="EMBL/GenBank/DDBJ databases">
        <title>Edaphobacter sp.</title>
        <authorList>
            <person name="Huber K.J."/>
            <person name="Papendorf J."/>
            <person name="Pilke C."/>
            <person name="Bunk B."/>
            <person name="Sproeer C."/>
            <person name="Pester M."/>
        </authorList>
    </citation>
    <scope>NUCLEOTIDE SEQUENCE</scope>
    <source>
        <strain evidence="2">DSM 109919</strain>
        <strain evidence="3">DSM 109920</strain>
    </source>
</reference>
<dbReference type="CDD" id="cd00063">
    <property type="entry name" value="FN3"/>
    <property type="match status" value="1"/>
</dbReference>
<dbReference type="Gene3D" id="2.60.40.10">
    <property type="entry name" value="Immunoglobulins"/>
    <property type="match status" value="3"/>
</dbReference>
<protein>
    <submittedName>
        <fullName evidence="3">Choice-of-anchor D domain-containing protein</fullName>
    </submittedName>
</protein>
<gene>
    <name evidence="2" type="ORF">P4G45_11010</name>
    <name evidence="3" type="ORF">P8936_10955</name>
</gene>
<dbReference type="Pfam" id="PF22073">
    <property type="entry name" value="Cep192_D4"/>
    <property type="match status" value="2"/>
</dbReference>
<dbReference type="NCBIfam" id="NF012200">
    <property type="entry name" value="choice_anch_D"/>
    <property type="match status" value="2"/>
</dbReference>
<dbReference type="InterPro" id="IPR013783">
    <property type="entry name" value="Ig-like_fold"/>
</dbReference>
<dbReference type="EMBL" id="CP121194">
    <property type="protein sequence ID" value="XBH09019.1"/>
    <property type="molecule type" value="Genomic_DNA"/>
</dbReference>
<dbReference type="AlphaFoldDB" id="A0AAU7D554"/>
<dbReference type="SUPFAM" id="SSF49265">
    <property type="entry name" value="Fibronectin type III"/>
    <property type="match status" value="1"/>
</dbReference>
<organism evidence="3">
    <name type="scientific">Edaphobacter paludis</name>
    <dbReference type="NCBI Taxonomy" id="3035702"/>
    <lineage>
        <taxon>Bacteria</taxon>
        <taxon>Pseudomonadati</taxon>
        <taxon>Acidobacteriota</taxon>
        <taxon>Terriglobia</taxon>
        <taxon>Terriglobales</taxon>
        <taxon>Acidobacteriaceae</taxon>
        <taxon>Edaphobacter</taxon>
    </lineage>
</organism>
<dbReference type="PROSITE" id="PS50853">
    <property type="entry name" value="FN3"/>
    <property type="match status" value="1"/>
</dbReference>
<evidence type="ECO:0000259" key="1">
    <source>
        <dbReference type="PROSITE" id="PS50853"/>
    </source>
</evidence>
<feature type="domain" description="Fibronectin type-III" evidence="1">
    <location>
        <begin position="273"/>
        <end position="365"/>
    </location>
</feature>
<dbReference type="InterPro" id="IPR054090">
    <property type="entry name" value="Cep192_Spd-2-like_dom"/>
</dbReference>
<dbReference type="InterPro" id="IPR003961">
    <property type="entry name" value="FN3_dom"/>
</dbReference>
<dbReference type="EMBL" id="CP121195">
    <property type="protein sequence ID" value="XBH12223.1"/>
    <property type="molecule type" value="Genomic_DNA"/>
</dbReference>
<dbReference type="KEGG" id="epl:P4G45_11010"/>
<dbReference type="RefSeq" id="WP_348266528.1">
    <property type="nucleotide sequence ID" value="NZ_CP121194.1"/>
</dbReference>
<name>A0AAU7D554_9BACT</name>
<accession>A0AAU7CU85</accession>
<evidence type="ECO:0000313" key="2">
    <source>
        <dbReference type="EMBL" id="XBH09019.1"/>
    </source>
</evidence>
<sequence>MPDTQISLPASNRAIRADRFEAGLFARKTGRSVWSRLPLLTFAFVLVLTMCGCSAGIGEPSGAPSLSPGALQVGEVSVSAESLSFGDVTVNGAAREILTLNSIGTLPVTVNSAATSTAAFSIEGASFPVTLDPGRSMNLTVQFQPAVVGASSGQLSISSNSSAGTTTVVALSGTGTAADPELTASAASLSFGSVAVNVATTSNLTLTSTGTTPVIVSSAQIQGAEFTIVGGSFPATLNPGQALSLLIRYQPTAAGAVTGQLTIASNSLNGGFLTVPLTGVATAIAHEVDLSWLPPSSSPDPVVGYNIYRSVGGGGFTQLNSVISLAAAYVDNTVASAVTYGYVVKSVDASGVESTASNEFQITIP</sequence>
<proteinExistence type="predicted"/>
<dbReference type="InterPro" id="IPR036116">
    <property type="entry name" value="FN3_sf"/>
</dbReference>